<reference evidence="2" key="1">
    <citation type="submission" date="2015-08" db="EMBL/GenBank/DDBJ databases">
        <authorList>
            <person name="Babu N.S."/>
            <person name="Beckwith C.J."/>
            <person name="Beseler K.G."/>
            <person name="Brison A."/>
            <person name="Carone J.V."/>
            <person name="Caskin T.P."/>
            <person name="Diamond M."/>
            <person name="Durham M.E."/>
            <person name="Foxe J.M."/>
            <person name="Go M."/>
            <person name="Henderson B.A."/>
            <person name="Jones I.B."/>
            <person name="McGettigan J.A."/>
            <person name="Micheletti S.J."/>
            <person name="Nasrallah M.E."/>
            <person name="Ortiz D."/>
            <person name="Piller C.R."/>
            <person name="Privatt S.R."/>
            <person name="Schneider S.L."/>
            <person name="Sharp S."/>
            <person name="Smith T.C."/>
            <person name="Stanton J.D."/>
            <person name="Ullery H.E."/>
            <person name="Wilson R.J."/>
            <person name="Serrano M.G."/>
            <person name="Buck G."/>
            <person name="Lee V."/>
            <person name="Wang Y."/>
            <person name="Carvalho R."/>
            <person name="Voegtly L."/>
            <person name="Shi R."/>
            <person name="Duckworth R."/>
            <person name="Johnson A."/>
            <person name="Loviza R."/>
            <person name="Walstead R."/>
            <person name="Shah Z."/>
            <person name="Kiflezghi M."/>
            <person name="Wade K."/>
            <person name="Ball S.L."/>
            <person name="Bradley K.W."/>
            <person name="Asai D.J."/>
            <person name="Bowman C.A."/>
            <person name="Russell D.A."/>
            <person name="Pope W.H."/>
            <person name="Jacobs-Sera D."/>
            <person name="Hendrix R.W."/>
            <person name="Hatfull G.F."/>
        </authorList>
    </citation>
    <scope>NUCLEOTIDE SEQUENCE</scope>
</reference>
<feature type="transmembrane region" description="Helical" evidence="1">
    <location>
        <begin position="98"/>
        <end position="119"/>
    </location>
</feature>
<name>A0A2P2C5F2_9ZZZZ</name>
<feature type="transmembrane region" description="Helical" evidence="1">
    <location>
        <begin position="238"/>
        <end position="260"/>
    </location>
</feature>
<gene>
    <name evidence="2" type="ORF">NOCA240015</name>
</gene>
<feature type="transmembrane region" description="Helical" evidence="1">
    <location>
        <begin position="140"/>
        <end position="164"/>
    </location>
</feature>
<feature type="transmembrane region" description="Helical" evidence="1">
    <location>
        <begin position="71"/>
        <end position="92"/>
    </location>
</feature>
<dbReference type="AlphaFoldDB" id="A0A2P2C5F2"/>
<proteinExistence type="predicted"/>
<evidence type="ECO:0008006" key="3">
    <source>
        <dbReference type="Google" id="ProtNLM"/>
    </source>
</evidence>
<keyword evidence="1" id="KW-0812">Transmembrane</keyword>
<organism evidence="2">
    <name type="scientific">metagenome</name>
    <dbReference type="NCBI Taxonomy" id="256318"/>
    <lineage>
        <taxon>unclassified sequences</taxon>
        <taxon>metagenomes</taxon>
    </lineage>
</organism>
<dbReference type="EMBL" id="CZKA01000034">
    <property type="protein sequence ID" value="CUR57253.1"/>
    <property type="molecule type" value="Genomic_DNA"/>
</dbReference>
<keyword evidence="1" id="KW-0472">Membrane</keyword>
<sequence length="289" mass="30157">MTSRTFRWGLLALAAALVANTVAGPLVTGWIDYPITESMLNQLLGLEVVSLALVVPLLVVAAELVRRDHRAAAAVAFGPCGYAAYMFVQYVVGPAYTSYSLVVLAQVAIASLAGAMTLASWARLVRAPLPQLVHATRRGVVLLLLAAFVLARYLPALAGGLTGAELSGEFREAPAFYWSIVLLDLGVVVPATCVAGLAVLGRRPAGTAAYYAVLGWFALVPPSVASMAAVMVVRDDPYASMGTFAFLTVAALAMAGFAAAEFRRLFLERAPDRVSVATALASGPGSGEK</sequence>
<feature type="transmembrane region" description="Helical" evidence="1">
    <location>
        <begin position="208"/>
        <end position="232"/>
    </location>
</feature>
<feature type="transmembrane region" description="Helical" evidence="1">
    <location>
        <begin position="39"/>
        <end position="59"/>
    </location>
</feature>
<feature type="transmembrane region" description="Helical" evidence="1">
    <location>
        <begin position="176"/>
        <end position="201"/>
    </location>
</feature>
<keyword evidence="1" id="KW-1133">Transmembrane helix</keyword>
<protein>
    <recommendedName>
        <fullName evidence="3">Integral membrane protein</fullName>
    </recommendedName>
</protein>
<accession>A0A2P2C5F2</accession>
<evidence type="ECO:0000256" key="1">
    <source>
        <dbReference type="SAM" id="Phobius"/>
    </source>
</evidence>
<evidence type="ECO:0000313" key="2">
    <source>
        <dbReference type="EMBL" id="CUR57253.1"/>
    </source>
</evidence>